<dbReference type="RefSeq" id="WP_243400899.1">
    <property type="nucleotide sequence ID" value="NZ_PVTX01000005.1"/>
</dbReference>
<name>A0ABX5EEL1_9MICO</name>
<accession>A0ABX5EEL1</accession>
<dbReference type="Gene3D" id="1.50.10.20">
    <property type="match status" value="1"/>
</dbReference>
<organism evidence="2 3">
    <name type="scientific">Isoptericola halotolerans</name>
    <dbReference type="NCBI Taxonomy" id="300560"/>
    <lineage>
        <taxon>Bacteria</taxon>
        <taxon>Bacillati</taxon>
        <taxon>Actinomycetota</taxon>
        <taxon>Actinomycetes</taxon>
        <taxon>Micrococcales</taxon>
        <taxon>Promicromonosporaceae</taxon>
        <taxon>Isoptericola</taxon>
    </lineage>
</organism>
<evidence type="ECO:0008006" key="4">
    <source>
        <dbReference type="Google" id="ProtNLM"/>
    </source>
</evidence>
<dbReference type="InterPro" id="IPR008928">
    <property type="entry name" value="6-hairpin_glycosidase_sf"/>
</dbReference>
<protein>
    <recommendedName>
        <fullName evidence="4">Tat pathway signal sequence domain protein</fullName>
    </recommendedName>
</protein>
<sequence>MSSSSRVPPAPTAEVVPAPPAAISRRGVLVAGAAGAFTIATGAEAWAAGRTGRGGPPWPGHGGGHGGSVRRAHEFLGVMTDAYPEVNTGPRLAQSYADQLGLFSTAFVYDVALTICASLAGGHVERAAVLADGLVFAQEHDPAYDDGRLRQGYNAGPYTFYDGSEQAYGLELPDGTANIGWQFGFLGTAVGDMAWPGIALLHAYDVTGERRYRDAAVRIGEWILDNTWSERPLGGFSFGVDAANAPVPNGSTEHNVDCVAFFRQLDALAGGRRWRRAERHAREFVDRMWDRRGGYFYTGTNDGEEINPDPLPLDPATWSWLALRANRYGRAVDWAAADLAARDVAGTGNSQLPEGTSISGVTFSSASLTTTASYEGIPAHQDAVWLEGTAQLACALTDRGRGRRDAGRAEDLLAEVRRTQDLLGGGQTVGGAPLPARSGVVAASSLVDTGFGFGYFQVQHTGATSWYLMAAAGANPLQVGGLRRGR</sequence>
<evidence type="ECO:0000313" key="2">
    <source>
        <dbReference type="EMBL" id="PRZ07104.1"/>
    </source>
</evidence>
<gene>
    <name evidence="2" type="ORF">BCL65_105247</name>
</gene>
<evidence type="ECO:0000313" key="3">
    <source>
        <dbReference type="Proteomes" id="UP000239895"/>
    </source>
</evidence>
<dbReference type="InterPro" id="IPR006311">
    <property type="entry name" value="TAT_signal"/>
</dbReference>
<proteinExistence type="predicted"/>
<evidence type="ECO:0000256" key="1">
    <source>
        <dbReference type="SAM" id="MobiDB-lite"/>
    </source>
</evidence>
<feature type="compositionally biased region" description="Gly residues" evidence="1">
    <location>
        <begin position="51"/>
        <end position="67"/>
    </location>
</feature>
<keyword evidence="3" id="KW-1185">Reference proteome</keyword>
<dbReference type="Proteomes" id="UP000239895">
    <property type="component" value="Unassembled WGS sequence"/>
</dbReference>
<dbReference type="SUPFAM" id="SSF48208">
    <property type="entry name" value="Six-hairpin glycosidases"/>
    <property type="match status" value="1"/>
</dbReference>
<feature type="region of interest" description="Disordered" evidence="1">
    <location>
        <begin position="48"/>
        <end position="67"/>
    </location>
</feature>
<comment type="caution">
    <text evidence="2">The sequence shown here is derived from an EMBL/GenBank/DDBJ whole genome shotgun (WGS) entry which is preliminary data.</text>
</comment>
<dbReference type="PROSITE" id="PS51318">
    <property type="entry name" value="TAT"/>
    <property type="match status" value="1"/>
</dbReference>
<dbReference type="EMBL" id="PVTX01000005">
    <property type="protein sequence ID" value="PRZ07104.1"/>
    <property type="molecule type" value="Genomic_DNA"/>
</dbReference>
<reference evidence="2 3" key="1">
    <citation type="submission" date="2018-03" db="EMBL/GenBank/DDBJ databases">
        <title>Comparative analysis of microorganisms from saline springs in Andes Mountain Range, Colombia.</title>
        <authorList>
            <person name="Rubin E."/>
        </authorList>
    </citation>
    <scope>NUCLEOTIDE SEQUENCE [LARGE SCALE GENOMIC DNA]</scope>
    <source>
        <strain evidence="2 3">CG 23</strain>
    </source>
</reference>